<gene>
    <name evidence="2" type="ORF">RR46_08427</name>
</gene>
<evidence type="ECO:0000256" key="1">
    <source>
        <dbReference type="SAM" id="MobiDB-lite"/>
    </source>
</evidence>
<dbReference type="Proteomes" id="UP000053268">
    <property type="component" value="Unassembled WGS sequence"/>
</dbReference>
<reference evidence="2 3" key="1">
    <citation type="journal article" date="2015" name="Nat. Commun.">
        <title>Outbred genome sequencing and CRISPR/Cas9 gene editing in butterflies.</title>
        <authorList>
            <person name="Li X."/>
            <person name="Fan D."/>
            <person name="Zhang W."/>
            <person name="Liu G."/>
            <person name="Zhang L."/>
            <person name="Zhao L."/>
            <person name="Fang X."/>
            <person name="Chen L."/>
            <person name="Dong Y."/>
            <person name="Chen Y."/>
            <person name="Ding Y."/>
            <person name="Zhao R."/>
            <person name="Feng M."/>
            <person name="Zhu Y."/>
            <person name="Feng Y."/>
            <person name="Jiang X."/>
            <person name="Zhu D."/>
            <person name="Xiang H."/>
            <person name="Feng X."/>
            <person name="Li S."/>
            <person name="Wang J."/>
            <person name="Zhang G."/>
            <person name="Kronforst M.R."/>
            <person name="Wang W."/>
        </authorList>
    </citation>
    <scope>NUCLEOTIDE SEQUENCE [LARGE SCALE GENOMIC DNA]</scope>
    <source>
        <strain evidence="2">Ya'a_city_454_Px</strain>
        <tissue evidence="2">Whole body</tissue>
    </source>
</reference>
<accession>A0A194PF55</accession>
<dbReference type="EMBL" id="KQ459605">
    <property type="protein sequence ID" value="KPI92001.1"/>
    <property type="molecule type" value="Genomic_DNA"/>
</dbReference>
<dbReference type="AlphaFoldDB" id="A0A194PF55"/>
<evidence type="ECO:0000313" key="3">
    <source>
        <dbReference type="Proteomes" id="UP000053268"/>
    </source>
</evidence>
<proteinExistence type="predicted"/>
<sequence length="110" mass="12128">MVAVQRQCVIGSERCSGDAAARPAGPRRPPAGARPPPYSCATPRPRAHRGPLTAPLTVRAPAPSLMLRSEREARRSHRGYCVTPDRQHANVYVVFRALTDLKPARSRIFY</sequence>
<name>A0A194PF55_PAPXU</name>
<feature type="region of interest" description="Disordered" evidence="1">
    <location>
        <begin position="14"/>
        <end position="54"/>
    </location>
</feature>
<keyword evidence="3" id="KW-1185">Reference proteome</keyword>
<protein>
    <submittedName>
        <fullName evidence="2">Uncharacterized protein</fullName>
    </submittedName>
</protein>
<feature type="compositionally biased region" description="Pro residues" evidence="1">
    <location>
        <begin position="26"/>
        <end position="38"/>
    </location>
</feature>
<organism evidence="2 3">
    <name type="scientific">Papilio xuthus</name>
    <name type="common">Asian swallowtail butterfly</name>
    <dbReference type="NCBI Taxonomy" id="66420"/>
    <lineage>
        <taxon>Eukaryota</taxon>
        <taxon>Metazoa</taxon>
        <taxon>Ecdysozoa</taxon>
        <taxon>Arthropoda</taxon>
        <taxon>Hexapoda</taxon>
        <taxon>Insecta</taxon>
        <taxon>Pterygota</taxon>
        <taxon>Neoptera</taxon>
        <taxon>Endopterygota</taxon>
        <taxon>Lepidoptera</taxon>
        <taxon>Glossata</taxon>
        <taxon>Ditrysia</taxon>
        <taxon>Papilionoidea</taxon>
        <taxon>Papilionidae</taxon>
        <taxon>Papilioninae</taxon>
        <taxon>Papilio</taxon>
    </lineage>
</organism>
<evidence type="ECO:0000313" key="2">
    <source>
        <dbReference type="EMBL" id="KPI92001.1"/>
    </source>
</evidence>